<dbReference type="Gene3D" id="3.80.10.10">
    <property type="entry name" value="Ribonuclease Inhibitor"/>
    <property type="match status" value="1"/>
</dbReference>
<keyword evidence="17" id="KW-1185">Reference proteome</keyword>
<protein>
    <recommendedName>
        <fullName evidence="15">TIR domain-containing protein</fullName>
    </recommendedName>
</protein>
<comment type="similarity">
    <text evidence="2">Belongs to the Toll-like receptor family.</text>
</comment>
<keyword evidence="12" id="KW-0325">Glycoprotein</keyword>
<dbReference type="InterPro" id="IPR000157">
    <property type="entry name" value="TIR_dom"/>
</dbReference>
<evidence type="ECO:0000256" key="12">
    <source>
        <dbReference type="ARBA" id="ARBA00023180"/>
    </source>
</evidence>
<evidence type="ECO:0000256" key="11">
    <source>
        <dbReference type="ARBA" id="ARBA00023170"/>
    </source>
</evidence>
<reference evidence="16" key="1">
    <citation type="thesis" date="2021" institute="BYU ScholarsArchive" country="Provo, UT, USA">
        <title>Applications of and Algorithms for Genome Assembly and Genomic Analyses with an Emphasis on Marine Teleosts.</title>
        <authorList>
            <person name="Pickett B.D."/>
        </authorList>
    </citation>
    <scope>NUCLEOTIDE SEQUENCE</scope>
    <source>
        <strain evidence="16">HI-2016</strain>
    </source>
</reference>
<dbReference type="SMART" id="SM00255">
    <property type="entry name" value="TIR"/>
    <property type="match status" value="1"/>
</dbReference>
<keyword evidence="3" id="KW-0399">Innate immunity</keyword>
<dbReference type="SUPFAM" id="SSF52200">
    <property type="entry name" value="Toll/Interleukin receptor TIR domain"/>
    <property type="match status" value="1"/>
</dbReference>
<evidence type="ECO:0000256" key="10">
    <source>
        <dbReference type="ARBA" id="ARBA00023136"/>
    </source>
</evidence>
<keyword evidence="9 14" id="KW-1133">Transmembrane helix</keyword>
<dbReference type="Proteomes" id="UP000824540">
    <property type="component" value="Unassembled WGS sequence"/>
</dbReference>
<keyword evidence="13" id="KW-0395">Inflammatory response</keyword>
<evidence type="ECO:0000256" key="13">
    <source>
        <dbReference type="ARBA" id="ARBA00023198"/>
    </source>
</evidence>
<evidence type="ECO:0000256" key="8">
    <source>
        <dbReference type="ARBA" id="ARBA00022859"/>
    </source>
</evidence>
<dbReference type="GO" id="GO:0045087">
    <property type="term" value="P:innate immune response"/>
    <property type="evidence" value="ECO:0007669"/>
    <property type="project" value="UniProtKB-KW"/>
</dbReference>
<evidence type="ECO:0000256" key="9">
    <source>
        <dbReference type="ARBA" id="ARBA00022989"/>
    </source>
</evidence>
<evidence type="ECO:0000256" key="4">
    <source>
        <dbReference type="ARBA" id="ARBA00022614"/>
    </source>
</evidence>
<feature type="transmembrane region" description="Helical" evidence="14">
    <location>
        <begin position="147"/>
        <end position="170"/>
    </location>
</feature>
<evidence type="ECO:0000256" key="6">
    <source>
        <dbReference type="ARBA" id="ARBA00022729"/>
    </source>
</evidence>
<keyword evidence="11" id="KW-0675">Receptor</keyword>
<dbReference type="PROSITE" id="PS50104">
    <property type="entry name" value="TIR"/>
    <property type="match status" value="1"/>
</dbReference>
<evidence type="ECO:0000256" key="7">
    <source>
        <dbReference type="ARBA" id="ARBA00022737"/>
    </source>
</evidence>
<evidence type="ECO:0000256" key="2">
    <source>
        <dbReference type="ARBA" id="ARBA00009634"/>
    </source>
</evidence>
<dbReference type="Pfam" id="PF01582">
    <property type="entry name" value="TIR"/>
    <property type="match status" value="1"/>
</dbReference>
<accession>A0A8T2PX17</accession>
<dbReference type="InterPro" id="IPR035897">
    <property type="entry name" value="Toll_tir_struct_dom_sf"/>
</dbReference>
<evidence type="ECO:0000256" key="3">
    <source>
        <dbReference type="ARBA" id="ARBA00022588"/>
    </source>
</evidence>
<dbReference type="EMBL" id="JAFBMS010000001">
    <property type="protein sequence ID" value="KAG9355883.1"/>
    <property type="molecule type" value="Genomic_DNA"/>
</dbReference>
<comment type="caution">
    <text evidence="16">The sequence shown here is derived from an EMBL/GenBank/DDBJ whole genome shotgun (WGS) entry which is preliminary data.</text>
</comment>
<keyword evidence="10 14" id="KW-0472">Membrane</keyword>
<sequence length="357" mass="41719">MVKADHSLDFRYTISGYLPNGNVYYRFIFRIGLSDISINMHFTASQEEESLCCLGYKSHKKMQPFWVVNDLSDPCAQKSLFDNLPLLEYLDVTDNPLSCSCQNAWFKNWSVHSLKVQVPYLYDLHCDNDPLSPYFWEFDDKACSYDYVNFIFFLSTALLDLLFISLGITWHKCRSSIRYLILLLRSRISGRKKGQRNYTYDAFISYSSLDETWVMEQLVPHMEGPNGKGFRLCLHHRDFRPGVAILENIETAIYNSRRTLCVVSRDFLRSEWCTMEFQLASLRLLCDHSDVLLLVFLEEIPDHCLSMYTRLRKLVRKNTYLVWPEAVADQEAFWIRLEDALRGGVEEEAGTFARLLG</sequence>
<evidence type="ECO:0000259" key="15">
    <source>
        <dbReference type="PROSITE" id="PS50104"/>
    </source>
</evidence>
<evidence type="ECO:0000256" key="14">
    <source>
        <dbReference type="SAM" id="Phobius"/>
    </source>
</evidence>
<keyword evidence="7" id="KW-0677">Repeat</keyword>
<keyword evidence="8" id="KW-0391">Immunity</keyword>
<dbReference type="GO" id="GO:0002224">
    <property type="term" value="P:toll-like receptor signaling pathway"/>
    <property type="evidence" value="ECO:0007669"/>
    <property type="project" value="TreeGrafter"/>
</dbReference>
<dbReference type="SUPFAM" id="SSF52058">
    <property type="entry name" value="L domain-like"/>
    <property type="match status" value="1"/>
</dbReference>
<dbReference type="InterPro" id="IPR032675">
    <property type="entry name" value="LRR_dom_sf"/>
</dbReference>
<evidence type="ECO:0000313" key="16">
    <source>
        <dbReference type="EMBL" id="KAG9355883.1"/>
    </source>
</evidence>
<keyword evidence="4" id="KW-0433">Leucine-rich repeat</keyword>
<dbReference type="GO" id="GO:0006954">
    <property type="term" value="P:inflammatory response"/>
    <property type="evidence" value="ECO:0007669"/>
    <property type="project" value="UniProtKB-KW"/>
</dbReference>
<evidence type="ECO:0000256" key="1">
    <source>
        <dbReference type="ARBA" id="ARBA00004479"/>
    </source>
</evidence>
<dbReference type="GO" id="GO:0038023">
    <property type="term" value="F:signaling receptor activity"/>
    <property type="evidence" value="ECO:0007669"/>
    <property type="project" value="TreeGrafter"/>
</dbReference>
<dbReference type="PANTHER" id="PTHR24365">
    <property type="entry name" value="TOLL-LIKE RECEPTOR"/>
    <property type="match status" value="1"/>
</dbReference>
<proteinExistence type="inferred from homology"/>
<keyword evidence="5 14" id="KW-0812">Transmembrane</keyword>
<organism evidence="16 17">
    <name type="scientific">Albula glossodonta</name>
    <name type="common">roundjaw bonefish</name>
    <dbReference type="NCBI Taxonomy" id="121402"/>
    <lineage>
        <taxon>Eukaryota</taxon>
        <taxon>Metazoa</taxon>
        <taxon>Chordata</taxon>
        <taxon>Craniata</taxon>
        <taxon>Vertebrata</taxon>
        <taxon>Euteleostomi</taxon>
        <taxon>Actinopterygii</taxon>
        <taxon>Neopterygii</taxon>
        <taxon>Teleostei</taxon>
        <taxon>Albuliformes</taxon>
        <taxon>Albulidae</taxon>
        <taxon>Albula</taxon>
    </lineage>
</organism>
<feature type="domain" description="TIR" evidence="15">
    <location>
        <begin position="198"/>
        <end position="341"/>
    </location>
</feature>
<dbReference type="PRINTS" id="PR01537">
    <property type="entry name" value="INTRLKN1R1F"/>
</dbReference>
<name>A0A8T2PX17_9TELE</name>
<evidence type="ECO:0000256" key="5">
    <source>
        <dbReference type="ARBA" id="ARBA00022692"/>
    </source>
</evidence>
<dbReference type="FunFam" id="3.40.50.10140:FF:000001">
    <property type="entry name" value="Toll-like receptor 2"/>
    <property type="match status" value="1"/>
</dbReference>
<keyword evidence="6" id="KW-0732">Signal</keyword>
<dbReference type="Gene3D" id="3.40.50.10140">
    <property type="entry name" value="Toll/interleukin-1 receptor homology (TIR) domain"/>
    <property type="match status" value="1"/>
</dbReference>
<gene>
    <name evidence="16" type="ORF">JZ751_000727</name>
</gene>
<dbReference type="PANTHER" id="PTHR24365:SF530">
    <property type="entry name" value="MSTPROX-RELATED"/>
    <property type="match status" value="1"/>
</dbReference>
<dbReference type="AlphaFoldDB" id="A0A8T2PX17"/>
<comment type="subcellular location">
    <subcellularLocation>
        <location evidence="1">Membrane</location>
        <topology evidence="1">Single-pass type I membrane protein</topology>
    </subcellularLocation>
</comment>
<evidence type="ECO:0000313" key="17">
    <source>
        <dbReference type="Proteomes" id="UP000824540"/>
    </source>
</evidence>
<dbReference type="GO" id="GO:0005886">
    <property type="term" value="C:plasma membrane"/>
    <property type="evidence" value="ECO:0007669"/>
    <property type="project" value="TreeGrafter"/>
</dbReference>
<dbReference type="OrthoDB" id="1081807at2759"/>